<protein>
    <recommendedName>
        <fullName evidence="7">HMA domain-containing protein</fullName>
    </recommendedName>
</protein>
<name>A0A6V7PG63_ANACO</name>
<dbReference type="GO" id="GO:0046872">
    <property type="term" value="F:metal ion binding"/>
    <property type="evidence" value="ECO:0007669"/>
    <property type="project" value="UniProtKB-KW"/>
</dbReference>
<organism evidence="8">
    <name type="scientific">Ananas comosus var. bracteatus</name>
    <name type="common">red pineapple</name>
    <dbReference type="NCBI Taxonomy" id="296719"/>
    <lineage>
        <taxon>Eukaryota</taxon>
        <taxon>Viridiplantae</taxon>
        <taxon>Streptophyta</taxon>
        <taxon>Embryophyta</taxon>
        <taxon>Tracheophyta</taxon>
        <taxon>Spermatophyta</taxon>
        <taxon>Magnoliopsida</taxon>
        <taxon>Liliopsida</taxon>
        <taxon>Poales</taxon>
        <taxon>Bromeliaceae</taxon>
        <taxon>Bromelioideae</taxon>
        <taxon>Ananas</taxon>
    </lineage>
</organism>
<evidence type="ECO:0000256" key="1">
    <source>
        <dbReference type="ARBA" id="ARBA00022481"/>
    </source>
</evidence>
<evidence type="ECO:0000256" key="3">
    <source>
        <dbReference type="ARBA" id="ARBA00023288"/>
    </source>
</evidence>
<sequence>MSGDKKKVILKLDLHGDKEKQKAFKVVSKLYGIDSISMDMKENKLTVVGDVDPVCIACKVRKFWRADISHVGLAKEEDKKKDEPPKGGDKKVPPYTVIPPPHYVQVTEDYPQCCVIC</sequence>
<evidence type="ECO:0000256" key="6">
    <source>
        <dbReference type="SAM" id="MobiDB-lite"/>
    </source>
</evidence>
<reference evidence="8" key="1">
    <citation type="submission" date="2020-07" db="EMBL/GenBank/DDBJ databases">
        <authorList>
            <person name="Lin J."/>
        </authorList>
    </citation>
    <scope>NUCLEOTIDE SEQUENCE</scope>
</reference>
<dbReference type="PROSITE" id="PS50846">
    <property type="entry name" value="HMA_2"/>
    <property type="match status" value="1"/>
</dbReference>
<evidence type="ECO:0000256" key="2">
    <source>
        <dbReference type="ARBA" id="ARBA00022723"/>
    </source>
</evidence>
<comment type="similarity">
    <text evidence="5">Belongs to the HIPP family.</text>
</comment>
<evidence type="ECO:0000259" key="7">
    <source>
        <dbReference type="PROSITE" id="PS50846"/>
    </source>
</evidence>
<dbReference type="Pfam" id="PF00403">
    <property type="entry name" value="HMA"/>
    <property type="match status" value="1"/>
</dbReference>
<keyword evidence="1" id="KW-0488">Methylation</keyword>
<keyword evidence="4" id="KW-0636">Prenylation</keyword>
<dbReference type="EMBL" id="LR862130">
    <property type="protein sequence ID" value="CAD1829861.1"/>
    <property type="molecule type" value="Genomic_DNA"/>
</dbReference>
<accession>A0A6V7PG63</accession>
<feature type="region of interest" description="Disordered" evidence="6">
    <location>
        <begin position="74"/>
        <end position="96"/>
    </location>
</feature>
<dbReference type="PANTHER" id="PTHR45811:SF49">
    <property type="entry name" value="OS04G0667600 PROTEIN"/>
    <property type="match status" value="1"/>
</dbReference>
<dbReference type="AlphaFoldDB" id="A0A6V7PG63"/>
<gene>
    <name evidence="8" type="ORF">CB5_LOCUS13072</name>
</gene>
<feature type="compositionally biased region" description="Basic and acidic residues" evidence="6">
    <location>
        <begin position="74"/>
        <end position="92"/>
    </location>
</feature>
<evidence type="ECO:0000256" key="5">
    <source>
        <dbReference type="ARBA" id="ARBA00024045"/>
    </source>
</evidence>
<dbReference type="InterPro" id="IPR006121">
    <property type="entry name" value="HMA_dom"/>
</dbReference>
<dbReference type="InterPro" id="IPR036163">
    <property type="entry name" value="HMA_dom_sf"/>
</dbReference>
<keyword evidence="2" id="KW-0479">Metal-binding</keyword>
<evidence type="ECO:0000313" key="8">
    <source>
        <dbReference type="EMBL" id="CAD1829861.1"/>
    </source>
</evidence>
<dbReference type="InterPro" id="IPR051863">
    <property type="entry name" value="HIPP"/>
</dbReference>
<dbReference type="SUPFAM" id="SSF55008">
    <property type="entry name" value="HMA, heavy metal-associated domain"/>
    <property type="match status" value="1"/>
</dbReference>
<evidence type="ECO:0000256" key="4">
    <source>
        <dbReference type="ARBA" id="ARBA00023289"/>
    </source>
</evidence>
<dbReference type="PANTHER" id="PTHR45811">
    <property type="entry name" value="COPPER TRANSPORT PROTEIN FAMILY-RELATED"/>
    <property type="match status" value="1"/>
</dbReference>
<feature type="domain" description="HMA" evidence="7">
    <location>
        <begin position="5"/>
        <end position="72"/>
    </location>
</feature>
<keyword evidence="3" id="KW-0449">Lipoprotein</keyword>
<proteinExistence type="inferred from homology"/>
<dbReference type="Gene3D" id="3.30.70.100">
    <property type="match status" value="1"/>
</dbReference>